<dbReference type="Pfam" id="PF00392">
    <property type="entry name" value="GntR"/>
    <property type="match status" value="1"/>
</dbReference>
<dbReference type="Proteomes" id="UP000004893">
    <property type="component" value="Unassembled WGS sequence"/>
</dbReference>
<dbReference type="PANTHER" id="PTHR43537:SF45">
    <property type="entry name" value="GNTR FAMILY REGULATORY PROTEIN"/>
    <property type="match status" value="1"/>
</dbReference>
<protein>
    <submittedName>
        <fullName evidence="5">Transcriptional regulator, GntR family</fullName>
    </submittedName>
</protein>
<keyword evidence="6" id="KW-1185">Reference proteome</keyword>
<dbReference type="Gene3D" id="1.20.120.530">
    <property type="entry name" value="GntR ligand-binding domain-like"/>
    <property type="match status" value="1"/>
</dbReference>
<dbReference type="STRING" id="553973.CLOHYLEM_04508"/>
<dbReference type="PROSITE" id="PS50949">
    <property type="entry name" value="HTH_GNTR"/>
    <property type="match status" value="1"/>
</dbReference>
<dbReference type="AlphaFoldDB" id="C0BXH1"/>
<dbReference type="InterPro" id="IPR011711">
    <property type="entry name" value="GntR_C"/>
</dbReference>
<dbReference type="EMBL" id="ABYI02000012">
    <property type="protein sequence ID" value="EEG75278.1"/>
    <property type="molecule type" value="Genomic_DNA"/>
</dbReference>
<dbReference type="SMART" id="SM00895">
    <property type="entry name" value="FCD"/>
    <property type="match status" value="1"/>
</dbReference>
<sequence length="216" mass="24974">MSGNIKLKDQIYENILNEIIDGNYRQNDIITERELIEKYGVSKSPVREALVELCNEKILESRPRMGYQICPISIKEISDIVELRIILETAALEKTFARLKDGQIELLKKDVTEATKLHSEKKIARYWKSNISFHLLLCSFCGNEKICEAVERALKFSSRSAVQYYFSSSVHRNETTAQRHILLIEALEKRNLEEAKEVLKDDIMDLKREIVEGIIA</sequence>
<evidence type="ECO:0000259" key="4">
    <source>
        <dbReference type="PROSITE" id="PS50949"/>
    </source>
</evidence>
<dbReference type="SUPFAM" id="SSF48008">
    <property type="entry name" value="GntR ligand-binding domain-like"/>
    <property type="match status" value="1"/>
</dbReference>
<dbReference type="GO" id="GO:0003677">
    <property type="term" value="F:DNA binding"/>
    <property type="evidence" value="ECO:0007669"/>
    <property type="project" value="UniProtKB-KW"/>
</dbReference>
<organism evidence="5 6">
    <name type="scientific">[Clostridium] hylemonae DSM 15053</name>
    <dbReference type="NCBI Taxonomy" id="553973"/>
    <lineage>
        <taxon>Bacteria</taxon>
        <taxon>Bacillati</taxon>
        <taxon>Bacillota</taxon>
        <taxon>Clostridia</taxon>
        <taxon>Lachnospirales</taxon>
        <taxon>Lachnospiraceae</taxon>
    </lineage>
</organism>
<name>C0BXH1_9FIRM</name>
<dbReference type="SUPFAM" id="SSF46785">
    <property type="entry name" value="Winged helix' DNA-binding domain"/>
    <property type="match status" value="1"/>
</dbReference>
<dbReference type="SMART" id="SM00345">
    <property type="entry name" value="HTH_GNTR"/>
    <property type="match status" value="1"/>
</dbReference>
<dbReference type="RefSeq" id="WP_006441840.1">
    <property type="nucleotide sequence ID" value="NZ_CP036524.1"/>
</dbReference>
<dbReference type="HOGENOM" id="CLU_017584_5_2_9"/>
<gene>
    <name evidence="5" type="ORF">CLOHYLEM_04508</name>
</gene>
<dbReference type="GO" id="GO:0003700">
    <property type="term" value="F:DNA-binding transcription factor activity"/>
    <property type="evidence" value="ECO:0007669"/>
    <property type="project" value="InterPro"/>
</dbReference>
<evidence type="ECO:0000256" key="1">
    <source>
        <dbReference type="ARBA" id="ARBA00023015"/>
    </source>
</evidence>
<feature type="domain" description="HTH gntR-type" evidence="4">
    <location>
        <begin position="5"/>
        <end position="72"/>
    </location>
</feature>
<dbReference type="Pfam" id="PF07729">
    <property type="entry name" value="FCD"/>
    <property type="match status" value="1"/>
</dbReference>
<proteinExistence type="predicted"/>
<dbReference type="InterPro" id="IPR008920">
    <property type="entry name" value="TF_FadR/GntR_C"/>
</dbReference>
<evidence type="ECO:0000256" key="3">
    <source>
        <dbReference type="ARBA" id="ARBA00023163"/>
    </source>
</evidence>
<dbReference type="InterPro" id="IPR000524">
    <property type="entry name" value="Tscrpt_reg_HTH_GntR"/>
</dbReference>
<dbReference type="InterPro" id="IPR036388">
    <property type="entry name" value="WH-like_DNA-bd_sf"/>
</dbReference>
<dbReference type="PANTHER" id="PTHR43537">
    <property type="entry name" value="TRANSCRIPTIONAL REGULATOR, GNTR FAMILY"/>
    <property type="match status" value="1"/>
</dbReference>
<accession>C0BXH1</accession>
<dbReference type="Gene3D" id="1.10.10.10">
    <property type="entry name" value="Winged helix-like DNA-binding domain superfamily/Winged helix DNA-binding domain"/>
    <property type="match status" value="1"/>
</dbReference>
<evidence type="ECO:0000313" key="5">
    <source>
        <dbReference type="EMBL" id="EEG75278.1"/>
    </source>
</evidence>
<dbReference type="CDD" id="cd07377">
    <property type="entry name" value="WHTH_GntR"/>
    <property type="match status" value="1"/>
</dbReference>
<keyword evidence="1" id="KW-0805">Transcription regulation</keyword>
<evidence type="ECO:0000313" key="6">
    <source>
        <dbReference type="Proteomes" id="UP000004893"/>
    </source>
</evidence>
<dbReference type="InterPro" id="IPR036390">
    <property type="entry name" value="WH_DNA-bd_sf"/>
</dbReference>
<keyword evidence="2" id="KW-0238">DNA-binding</keyword>
<evidence type="ECO:0000256" key="2">
    <source>
        <dbReference type="ARBA" id="ARBA00023125"/>
    </source>
</evidence>
<dbReference type="eggNOG" id="COG1802">
    <property type="taxonomic scope" value="Bacteria"/>
</dbReference>
<keyword evidence="3" id="KW-0804">Transcription</keyword>
<comment type="caution">
    <text evidence="5">The sequence shown here is derived from an EMBL/GenBank/DDBJ whole genome shotgun (WGS) entry which is preliminary data.</text>
</comment>
<reference evidence="5" key="1">
    <citation type="submission" date="2009-02" db="EMBL/GenBank/DDBJ databases">
        <authorList>
            <person name="Fulton L."/>
            <person name="Clifton S."/>
            <person name="Fulton B."/>
            <person name="Xu J."/>
            <person name="Minx P."/>
            <person name="Pepin K.H."/>
            <person name="Johnson M."/>
            <person name="Bhonagiri V."/>
            <person name="Nash W.E."/>
            <person name="Mardis E.R."/>
            <person name="Wilson R.K."/>
        </authorList>
    </citation>
    <scope>NUCLEOTIDE SEQUENCE [LARGE SCALE GENOMIC DNA]</scope>
    <source>
        <strain evidence="5">DSM 15053</strain>
    </source>
</reference>
<reference evidence="5" key="2">
    <citation type="submission" date="2013-06" db="EMBL/GenBank/DDBJ databases">
        <title>Draft genome sequence of Clostridium hylemonae (DSM 15053).</title>
        <authorList>
            <person name="Sudarsanam P."/>
            <person name="Ley R."/>
            <person name="Guruge J."/>
            <person name="Turnbaugh P.J."/>
            <person name="Mahowald M."/>
            <person name="Liep D."/>
            <person name="Gordon J."/>
        </authorList>
    </citation>
    <scope>NUCLEOTIDE SEQUENCE</scope>
    <source>
        <strain evidence="5">DSM 15053</strain>
    </source>
</reference>
<dbReference type="OrthoDB" id="5449at2"/>